<organism evidence="1 2">
    <name type="scientific">Corynebacterium timonense</name>
    <dbReference type="NCBI Taxonomy" id="441500"/>
    <lineage>
        <taxon>Bacteria</taxon>
        <taxon>Bacillati</taxon>
        <taxon>Actinomycetota</taxon>
        <taxon>Actinomycetes</taxon>
        <taxon>Mycobacteriales</taxon>
        <taxon>Corynebacteriaceae</taxon>
        <taxon>Corynebacterium</taxon>
    </lineage>
</organism>
<evidence type="ECO:0000313" key="1">
    <source>
        <dbReference type="EMBL" id="SDR83775.1"/>
    </source>
</evidence>
<dbReference type="AlphaFoldDB" id="A0A1H1MBP5"/>
<dbReference type="RefSeq" id="WP_081582813.1">
    <property type="nucleotide sequence ID" value="NZ_LT629765.1"/>
</dbReference>
<proteinExistence type="predicted"/>
<dbReference type="OrthoDB" id="4406109at2"/>
<accession>A0A1H1MBP5</accession>
<reference evidence="1 2" key="1">
    <citation type="submission" date="2016-10" db="EMBL/GenBank/DDBJ databases">
        <authorList>
            <person name="de Groot N.N."/>
        </authorList>
    </citation>
    <scope>NUCLEOTIDE SEQUENCE [LARGE SCALE GENOMIC DNA]</scope>
    <source>
        <strain evidence="1 2">DSM 45434</strain>
    </source>
</reference>
<dbReference type="EMBL" id="LT629765">
    <property type="protein sequence ID" value="SDR83775.1"/>
    <property type="molecule type" value="Genomic_DNA"/>
</dbReference>
<keyword evidence="2" id="KW-1185">Reference proteome</keyword>
<sequence length="136" mass="13857">MFSPSDHSLLESGLAALRGAGITPAPDVEIGDVEDALSDDPAPFRAAPLSALAAATDPDGEPLLVGVAPEALAAAICAFYGTTLTEFVVFPDPGSRRAGSARLRIGPWDVIDVSYDLAAAPGNDGVEARVQKLCAP</sequence>
<name>A0A1H1MBP5_9CORY</name>
<dbReference type="eggNOG" id="ENOG5031JQ5">
    <property type="taxonomic scope" value="Bacteria"/>
</dbReference>
<protein>
    <submittedName>
        <fullName evidence="1">Uncharacterized protein</fullName>
    </submittedName>
</protein>
<dbReference type="Proteomes" id="UP000182237">
    <property type="component" value="Chromosome I"/>
</dbReference>
<evidence type="ECO:0000313" key="2">
    <source>
        <dbReference type="Proteomes" id="UP000182237"/>
    </source>
</evidence>
<gene>
    <name evidence="1" type="ORF">SAMN04488539_0481</name>
</gene>